<evidence type="ECO:0000256" key="1">
    <source>
        <dbReference type="ARBA" id="ARBA00022803"/>
    </source>
</evidence>
<dbReference type="GO" id="GO:0051301">
    <property type="term" value="P:cell division"/>
    <property type="evidence" value="ECO:0007669"/>
    <property type="project" value="TreeGrafter"/>
</dbReference>
<sequence>MDANERSTFMRRERLEQLSTAEALYDAGLYTSSQLMEHRRAAEYYRKASNIWTAIPPEPTASESVTGRSEIPPPLSQPELSSSASGHSAKRKLTPLDKQIQDRERLRSRFTKATMVNKERQEGHLVAVAGNATPEINAMVGGLANAATTSTSPVVLRPGTLKGVASRRSELEDMDDLDEQAAVEYAQACCEEGYYSSAEEELMRIPQRKRKVPVYLMLIQITNRRRSALTEKTCWERILEMQPLAIEAYIRLLSLKSPLDVVVNMIPPGSREKSWMTKYLIAVDNMMHMRYQEATVDFEALDAQYPRNVDILLRLAVCERWCENFVNAGMYFYKIRKLDCHVVQDMFQYGVCLQQMSKSLYLNKVAKDLMASNSSHPDVWCLVALYFTMKLDKEKALLMLSRALKIKPDHSGALQLRGQIYLESAPQKALQVFKAARMVSQDIDIYDGLVNSYLLLERHVEAQETANEAKTLFKSAHALALYGQAMYQATDQEADAAIEILQEALRMKQDCFEAASCLVMIYENQGKYEDAIDILNPQNARAKSGLANVGKILHGAPEDEDDDDEDDDAEETDNEGDDLLAAISDIRDHFGDDHMDDDEVLASGTML</sequence>
<dbReference type="Proteomes" id="UP000738325">
    <property type="component" value="Unassembled WGS sequence"/>
</dbReference>
<protein>
    <submittedName>
        <fullName evidence="4">Anaphase-promoting complex subunit 7</fullName>
    </submittedName>
</protein>
<dbReference type="PANTHER" id="PTHR12558">
    <property type="entry name" value="CELL DIVISION CYCLE 16,23,27"/>
    <property type="match status" value="1"/>
</dbReference>
<dbReference type="EMBL" id="JAAAIP010000598">
    <property type="protein sequence ID" value="KAG0314624.1"/>
    <property type="molecule type" value="Genomic_DNA"/>
</dbReference>
<dbReference type="GO" id="GO:0045842">
    <property type="term" value="P:positive regulation of mitotic metaphase/anaphase transition"/>
    <property type="evidence" value="ECO:0007669"/>
    <property type="project" value="TreeGrafter"/>
</dbReference>
<dbReference type="SMART" id="SM00028">
    <property type="entry name" value="TPR"/>
    <property type="match status" value="2"/>
</dbReference>
<evidence type="ECO:0000313" key="4">
    <source>
        <dbReference type="EMBL" id="KAG0314624.1"/>
    </source>
</evidence>
<dbReference type="PROSITE" id="PS50005">
    <property type="entry name" value="TPR"/>
    <property type="match status" value="1"/>
</dbReference>
<dbReference type="InterPro" id="IPR011990">
    <property type="entry name" value="TPR-like_helical_dom_sf"/>
</dbReference>
<dbReference type="PANTHER" id="PTHR12558:SF36">
    <property type="entry name" value="ANAPHASE-PROMOTING COMPLEX SUBUNIT 7"/>
    <property type="match status" value="1"/>
</dbReference>
<dbReference type="OrthoDB" id="308440at2759"/>
<comment type="caution">
    <text evidence="4">The sequence shown here is derived from an EMBL/GenBank/DDBJ whole genome shotgun (WGS) entry which is preliminary data.</text>
</comment>
<dbReference type="GO" id="GO:0005680">
    <property type="term" value="C:anaphase-promoting complex"/>
    <property type="evidence" value="ECO:0007669"/>
    <property type="project" value="TreeGrafter"/>
</dbReference>
<dbReference type="Gene3D" id="1.25.40.10">
    <property type="entry name" value="Tetratricopeptide repeat domain"/>
    <property type="match status" value="1"/>
</dbReference>
<proteinExistence type="predicted"/>
<gene>
    <name evidence="4" type="primary">APC7_2</name>
    <name evidence="4" type="ORF">BGZ99_007955</name>
</gene>
<feature type="region of interest" description="Disordered" evidence="3">
    <location>
        <begin position="55"/>
        <end position="108"/>
    </location>
</feature>
<dbReference type="AlphaFoldDB" id="A0A9P6RCD4"/>
<feature type="repeat" description="TPR" evidence="2">
    <location>
        <begin position="377"/>
        <end position="410"/>
    </location>
</feature>
<evidence type="ECO:0000256" key="3">
    <source>
        <dbReference type="SAM" id="MobiDB-lite"/>
    </source>
</evidence>
<reference evidence="4" key="1">
    <citation type="journal article" date="2020" name="Fungal Divers.">
        <title>Resolving the Mortierellaceae phylogeny through synthesis of multi-gene phylogenetics and phylogenomics.</title>
        <authorList>
            <person name="Vandepol N."/>
            <person name="Liber J."/>
            <person name="Desiro A."/>
            <person name="Na H."/>
            <person name="Kennedy M."/>
            <person name="Barry K."/>
            <person name="Grigoriev I.V."/>
            <person name="Miller A.N."/>
            <person name="O'Donnell K."/>
            <person name="Stajich J.E."/>
            <person name="Bonito G."/>
        </authorList>
    </citation>
    <scope>NUCLEOTIDE SEQUENCE</scope>
    <source>
        <strain evidence="4">REB-010B</strain>
    </source>
</reference>
<accession>A0A9P6RCD4</accession>
<organism evidence="4 5">
    <name type="scientific">Dissophora globulifera</name>
    <dbReference type="NCBI Taxonomy" id="979702"/>
    <lineage>
        <taxon>Eukaryota</taxon>
        <taxon>Fungi</taxon>
        <taxon>Fungi incertae sedis</taxon>
        <taxon>Mucoromycota</taxon>
        <taxon>Mortierellomycotina</taxon>
        <taxon>Mortierellomycetes</taxon>
        <taxon>Mortierellales</taxon>
        <taxon>Mortierellaceae</taxon>
        <taxon>Dissophora</taxon>
    </lineage>
</organism>
<keyword evidence="1 2" id="KW-0802">TPR repeat</keyword>
<feature type="region of interest" description="Disordered" evidence="3">
    <location>
        <begin position="553"/>
        <end position="578"/>
    </location>
</feature>
<dbReference type="InterPro" id="IPR019734">
    <property type="entry name" value="TPR_rpt"/>
</dbReference>
<dbReference type="SUPFAM" id="SSF48452">
    <property type="entry name" value="TPR-like"/>
    <property type="match status" value="1"/>
</dbReference>
<feature type="compositionally biased region" description="Acidic residues" evidence="3">
    <location>
        <begin position="558"/>
        <end position="578"/>
    </location>
</feature>
<dbReference type="GO" id="GO:0016567">
    <property type="term" value="P:protein ubiquitination"/>
    <property type="evidence" value="ECO:0007669"/>
    <property type="project" value="TreeGrafter"/>
</dbReference>
<keyword evidence="5" id="KW-1185">Reference proteome</keyword>
<name>A0A9P6RCD4_9FUNG</name>
<evidence type="ECO:0000256" key="2">
    <source>
        <dbReference type="PROSITE-ProRule" id="PRU00339"/>
    </source>
</evidence>
<evidence type="ECO:0000313" key="5">
    <source>
        <dbReference type="Proteomes" id="UP000738325"/>
    </source>
</evidence>